<dbReference type="PANTHER" id="PTHR37315">
    <property type="entry name" value="UPF0311 PROTEIN BLR7842"/>
    <property type="match status" value="1"/>
</dbReference>
<evidence type="ECO:0000313" key="3">
    <source>
        <dbReference type="Proteomes" id="UP000198981"/>
    </source>
</evidence>
<dbReference type="HAMAP" id="MF_00775">
    <property type="entry name" value="UPF0311"/>
    <property type="match status" value="1"/>
</dbReference>
<comment type="similarity">
    <text evidence="1">Belongs to the UPF0311 family.</text>
</comment>
<dbReference type="EMBL" id="FMUH01000001">
    <property type="protein sequence ID" value="SCX40427.1"/>
    <property type="molecule type" value="Genomic_DNA"/>
</dbReference>
<dbReference type="Proteomes" id="UP000198981">
    <property type="component" value="Unassembled WGS sequence"/>
</dbReference>
<dbReference type="PANTHER" id="PTHR37315:SF1">
    <property type="entry name" value="UPF0311 PROTEIN BLR7842"/>
    <property type="match status" value="1"/>
</dbReference>
<reference evidence="3" key="1">
    <citation type="submission" date="2016-10" db="EMBL/GenBank/DDBJ databases">
        <authorList>
            <person name="Varghese N."/>
            <person name="Submissions S."/>
        </authorList>
    </citation>
    <scope>NUCLEOTIDE SEQUENCE [LARGE SCALE GENOMIC DNA]</scope>
    <source>
        <strain evidence="3">DSM 45722</strain>
    </source>
</reference>
<dbReference type="AlphaFoldDB" id="A0A1G4XH21"/>
<proteinExistence type="inferred from homology"/>
<organism evidence="2 3">
    <name type="scientific">Klenkia marina</name>
    <dbReference type="NCBI Taxonomy" id="1960309"/>
    <lineage>
        <taxon>Bacteria</taxon>
        <taxon>Bacillati</taxon>
        <taxon>Actinomycetota</taxon>
        <taxon>Actinomycetes</taxon>
        <taxon>Geodermatophilales</taxon>
        <taxon>Geodermatophilaceae</taxon>
        <taxon>Klenkia</taxon>
    </lineage>
</organism>
<dbReference type="Gene3D" id="2.40.160.20">
    <property type="match status" value="1"/>
</dbReference>
<evidence type="ECO:0000313" key="2">
    <source>
        <dbReference type="EMBL" id="SCX40427.1"/>
    </source>
</evidence>
<sequence length="150" mass="15857">MSGPASAPGLVHRFSIRAEVGPYRRVGDVVGGVLQVIPITGGTVTGAGLDGEVLDGGADWAVFRPDGSVLVEARYQIRTAAGTIIDILNTGLAGRPADGEEVPSYFPTSPTFRTDVEEHRWLLDSLFLGWARVTPEATTIEVFEVLAPPA</sequence>
<accession>A0A1G4XH21</accession>
<dbReference type="STRING" id="1960309.SAMN03159343_0963"/>
<dbReference type="InterPro" id="IPR020915">
    <property type="entry name" value="UPF0311"/>
</dbReference>
<name>A0A1G4XH21_9ACTN</name>
<evidence type="ECO:0000256" key="1">
    <source>
        <dbReference type="HAMAP-Rule" id="MF_00775"/>
    </source>
</evidence>
<keyword evidence="3" id="KW-1185">Reference proteome</keyword>
<gene>
    <name evidence="2" type="ORF">SAMN03159343_0963</name>
</gene>
<dbReference type="Pfam" id="PF11578">
    <property type="entry name" value="DUF3237"/>
    <property type="match status" value="1"/>
</dbReference>
<protein>
    <recommendedName>
        <fullName evidence="1">UPF0311 protein SAMN03159343_0963</fullName>
    </recommendedName>
</protein>